<dbReference type="GeneID" id="63699173"/>
<name>A0A017SJA1_ASPRC</name>
<organism evidence="2 3">
    <name type="scientific">Aspergillus ruber (strain CBS 135680)</name>
    <dbReference type="NCBI Taxonomy" id="1388766"/>
    <lineage>
        <taxon>Eukaryota</taxon>
        <taxon>Fungi</taxon>
        <taxon>Dikarya</taxon>
        <taxon>Ascomycota</taxon>
        <taxon>Pezizomycotina</taxon>
        <taxon>Eurotiomycetes</taxon>
        <taxon>Eurotiomycetidae</taxon>
        <taxon>Eurotiales</taxon>
        <taxon>Aspergillaceae</taxon>
        <taxon>Aspergillus</taxon>
        <taxon>Aspergillus subgen. Aspergillus</taxon>
    </lineage>
</organism>
<gene>
    <name evidence="2" type="ORF">EURHEDRAFT_452570</name>
</gene>
<dbReference type="HOGENOM" id="CLU_027509_0_0_1"/>
<feature type="compositionally biased region" description="Polar residues" evidence="1">
    <location>
        <begin position="53"/>
        <end position="68"/>
    </location>
</feature>
<dbReference type="OrthoDB" id="5407458at2759"/>
<evidence type="ECO:0000313" key="3">
    <source>
        <dbReference type="Proteomes" id="UP000019804"/>
    </source>
</evidence>
<keyword evidence="3" id="KW-1185">Reference proteome</keyword>
<feature type="compositionally biased region" description="Low complexity" evidence="1">
    <location>
        <begin position="208"/>
        <end position="217"/>
    </location>
</feature>
<evidence type="ECO:0000256" key="1">
    <source>
        <dbReference type="SAM" id="MobiDB-lite"/>
    </source>
</evidence>
<dbReference type="RefSeq" id="XP_040640529.1">
    <property type="nucleotide sequence ID" value="XM_040784049.1"/>
</dbReference>
<dbReference type="STRING" id="1388766.A0A017SJA1"/>
<feature type="compositionally biased region" description="Polar residues" evidence="1">
    <location>
        <begin position="570"/>
        <end position="582"/>
    </location>
</feature>
<feature type="compositionally biased region" description="Basic residues" evidence="1">
    <location>
        <begin position="670"/>
        <end position="679"/>
    </location>
</feature>
<proteinExistence type="predicted"/>
<dbReference type="Proteomes" id="UP000019804">
    <property type="component" value="Unassembled WGS sequence"/>
</dbReference>
<feature type="compositionally biased region" description="Pro residues" evidence="1">
    <location>
        <begin position="88"/>
        <end position="97"/>
    </location>
</feature>
<accession>A0A017SJA1</accession>
<feature type="region of interest" description="Disordered" evidence="1">
    <location>
        <begin position="20"/>
        <end position="149"/>
    </location>
</feature>
<feature type="compositionally biased region" description="Basic and acidic residues" evidence="1">
    <location>
        <begin position="360"/>
        <end position="370"/>
    </location>
</feature>
<feature type="compositionally biased region" description="Basic residues" evidence="1">
    <location>
        <begin position="34"/>
        <end position="43"/>
    </location>
</feature>
<feature type="compositionally biased region" description="Pro residues" evidence="1">
    <location>
        <begin position="198"/>
        <end position="207"/>
    </location>
</feature>
<feature type="region of interest" description="Disordered" evidence="1">
    <location>
        <begin position="296"/>
        <end position="589"/>
    </location>
</feature>
<feature type="compositionally biased region" description="Low complexity" evidence="1">
    <location>
        <begin position="225"/>
        <end position="243"/>
    </location>
</feature>
<reference evidence="3" key="1">
    <citation type="journal article" date="2014" name="Nat. Commun.">
        <title>Genomic adaptations of the halophilic Dead Sea filamentous fungus Eurotium rubrum.</title>
        <authorList>
            <person name="Kis-Papo T."/>
            <person name="Weig A.R."/>
            <person name="Riley R."/>
            <person name="Persoh D."/>
            <person name="Salamov A."/>
            <person name="Sun H."/>
            <person name="Lipzen A."/>
            <person name="Wasser S.P."/>
            <person name="Rambold G."/>
            <person name="Grigoriev I.V."/>
            <person name="Nevo E."/>
        </authorList>
    </citation>
    <scope>NUCLEOTIDE SEQUENCE [LARGE SCALE GENOMIC DNA]</scope>
    <source>
        <strain evidence="3">CBS 135680</strain>
    </source>
</reference>
<dbReference type="EMBL" id="KK088417">
    <property type="protein sequence ID" value="EYE96841.1"/>
    <property type="molecule type" value="Genomic_DNA"/>
</dbReference>
<protein>
    <submittedName>
        <fullName evidence="2">Uncharacterized protein</fullName>
    </submittedName>
</protein>
<feature type="compositionally biased region" description="Low complexity" evidence="1">
    <location>
        <begin position="128"/>
        <end position="141"/>
    </location>
</feature>
<sequence length="690" mass="76285">MSGKVPLAAFCEEYDEDNHLVLPETRQSQNRQQKQQKAHRYRPSHPLDGASDSGYSSRTVTSSQSFPSGANAFTEPPSLPTINTTNNPPAPPPPPPTTTTTTTTKKKKSTKGRDKMQVNPSYPPPGPYHGSSSHNRSSSTSRPKENNNTHFRHYPGTCWECENGIYHSAGPSGPSTPLEYPYYMSQPPALPDFQQHQTPPPPPPPMPAAQHPSSYAALPPPPVAPDVHVSSSRPSARPNRSNSYHANGRPLSFHGMMPGVGNGGSGSNGASNYYNMNRFEHGPPLSASAYTNSPSFGPANYGPQPPYYSLADYGPPPAEHGRERSMSTTREYPRDRRSSVYGPPMVDYDPPTPTYDDGEPLDRIASRDTRAPMSPQSPVYEPDEDFYRMPPPPIKKTSPQIIQKRPDPPRKSVTTTAVPHGRRGSTFDMTDMDAALPGDYTPPRTPRYRRSRENLIPERSRSLRSTRNYRDSSARPSRMAIEGARRRREVVYDYDSEFDDIEADEATSDLVDKQREAEEYQASKSKGHKAVPVPLTEDALYKTKASRAESDSGSQKSRSNSSRASDARTHSGSNAGTNNVNTIKEDEDKNLVMTMNGVTMSFTQESMNSKKINLRTNNTGALELSVEGKRPKKYLTSGGSDYTGAVARREIEPPAPAPRQIRDRPDRPRSERHHSRRSSRSTYGSGRFLA</sequence>
<feature type="compositionally biased region" description="Basic and acidic residues" evidence="1">
    <location>
        <begin position="660"/>
        <end position="669"/>
    </location>
</feature>
<feature type="region of interest" description="Disordered" evidence="1">
    <location>
        <begin position="632"/>
        <end position="690"/>
    </location>
</feature>
<evidence type="ECO:0000313" key="2">
    <source>
        <dbReference type="EMBL" id="EYE96841.1"/>
    </source>
</evidence>
<feature type="compositionally biased region" description="Basic and acidic residues" evidence="1">
    <location>
        <begin position="451"/>
        <end position="461"/>
    </location>
</feature>
<feature type="region of interest" description="Disordered" evidence="1">
    <location>
        <begin position="177"/>
        <end position="263"/>
    </location>
</feature>
<dbReference type="AlphaFoldDB" id="A0A017SJA1"/>
<feature type="compositionally biased region" description="Acidic residues" evidence="1">
    <location>
        <begin position="492"/>
        <end position="507"/>
    </location>
</feature>
<feature type="compositionally biased region" description="Low complexity" evidence="1">
    <location>
        <begin position="551"/>
        <end position="564"/>
    </location>
</feature>
<feature type="compositionally biased region" description="Basic and acidic residues" evidence="1">
    <location>
        <begin position="319"/>
        <end position="338"/>
    </location>
</feature>